<evidence type="ECO:0000313" key="3">
    <source>
        <dbReference type="Proteomes" id="UP001516023"/>
    </source>
</evidence>
<dbReference type="InterPro" id="IPR013766">
    <property type="entry name" value="Thioredoxin_domain"/>
</dbReference>
<accession>A0ABD3QEH9</accession>
<evidence type="ECO:0000313" key="2">
    <source>
        <dbReference type="EMBL" id="KAL3798532.1"/>
    </source>
</evidence>
<reference evidence="2 3" key="1">
    <citation type="journal article" date="2020" name="G3 (Bethesda)">
        <title>Improved Reference Genome for Cyclotella cryptica CCMP332, a Model for Cell Wall Morphogenesis, Salinity Adaptation, and Lipid Production in Diatoms (Bacillariophyta).</title>
        <authorList>
            <person name="Roberts W.R."/>
            <person name="Downey K.M."/>
            <person name="Ruck E.C."/>
            <person name="Traller J.C."/>
            <person name="Alverson A.J."/>
        </authorList>
    </citation>
    <scope>NUCLEOTIDE SEQUENCE [LARGE SCALE GENOMIC DNA]</scope>
    <source>
        <strain evidence="2 3">CCMP332</strain>
    </source>
</reference>
<evidence type="ECO:0000259" key="1">
    <source>
        <dbReference type="PROSITE" id="PS51352"/>
    </source>
</evidence>
<dbReference type="AlphaFoldDB" id="A0ABD3QEH9"/>
<dbReference type="InterPro" id="IPR036249">
    <property type="entry name" value="Thioredoxin-like_sf"/>
</dbReference>
<name>A0ABD3QEH9_9STRA</name>
<proteinExistence type="predicted"/>
<comment type="caution">
    <text evidence="2">The sequence shown here is derived from an EMBL/GenBank/DDBJ whole genome shotgun (WGS) entry which is preliminary data.</text>
</comment>
<dbReference type="InterPro" id="IPR017937">
    <property type="entry name" value="Thioredoxin_CS"/>
</dbReference>
<feature type="domain" description="Thioredoxin" evidence="1">
    <location>
        <begin position="1"/>
        <end position="168"/>
    </location>
</feature>
<organism evidence="2 3">
    <name type="scientific">Cyclotella cryptica</name>
    <dbReference type="NCBI Taxonomy" id="29204"/>
    <lineage>
        <taxon>Eukaryota</taxon>
        <taxon>Sar</taxon>
        <taxon>Stramenopiles</taxon>
        <taxon>Ochrophyta</taxon>
        <taxon>Bacillariophyta</taxon>
        <taxon>Coscinodiscophyceae</taxon>
        <taxon>Thalassiosirophycidae</taxon>
        <taxon>Stephanodiscales</taxon>
        <taxon>Stephanodiscaceae</taxon>
        <taxon>Cyclotella</taxon>
    </lineage>
</organism>
<dbReference type="Proteomes" id="UP001516023">
    <property type="component" value="Unassembled WGS sequence"/>
</dbReference>
<dbReference type="PANTHER" id="PTHR46472:SF1">
    <property type="entry name" value="NUCLEOREDOXIN"/>
    <property type="match status" value="1"/>
</dbReference>
<dbReference type="PROSITE" id="PS00194">
    <property type="entry name" value="THIOREDOXIN_1"/>
    <property type="match status" value="1"/>
</dbReference>
<dbReference type="InterPro" id="IPR012336">
    <property type="entry name" value="Thioredoxin-like_fold"/>
</dbReference>
<keyword evidence="3" id="KW-1185">Reference proteome</keyword>
<dbReference type="EMBL" id="JABMIG020000045">
    <property type="protein sequence ID" value="KAL3798532.1"/>
    <property type="molecule type" value="Genomic_DNA"/>
</dbReference>
<sequence>MTKFDELLGPTLINGKGEEVPTSSVLEGKKYVMLYFSAHWCPPCRAFTPRLADAYNAHIKYLENSSKVDGSDGSAGLNDGNDGEIEVIFISLDSVLSEYEHYRSTMPWYSVPHSNLWQLNIKDDLSKKYSIRTIPTLIILNGEGGEVVTRNGKGEYSAFFKGDYQLASSGCSIS</sequence>
<dbReference type="PANTHER" id="PTHR46472">
    <property type="entry name" value="NUCLEOREDOXIN"/>
    <property type="match status" value="1"/>
</dbReference>
<protein>
    <recommendedName>
        <fullName evidence="1">Thioredoxin domain-containing protein</fullName>
    </recommendedName>
</protein>
<dbReference type="SUPFAM" id="SSF52833">
    <property type="entry name" value="Thioredoxin-like"/>
    <property type="match status" value="1"/>
</dbReference>
<dbReference type="Pfam" id="PF13905">
    <property type="entry name" value="Thioredoxin_8"/>
    <property type="match status" value="1"/>
</dbReference>
<dbReference type="Gene3D" id="3.40.30.10">
    <property type="entry name" value="Glutaredoxin"/>
    <property type="match status" value="1"/>
</dbReference>
<gene>
    <name evidence="2" type="ORF">HJC23_011836</name>
</gene>
<dbReference type="PROSITE" id="PS51352">
    <property type="entry name" value="THIOREDOXIN_2"/>
    <property type="match status" value="1"/>
</dbReference>